<name>A0AA38PR60_9AGAR</name>
<dbReference type="EMBL" id="MU802269">
    <property type="protein sequence ID" value="KAJ3979793.1"/>
    <property type="molecule type" value="Genomic_DNA"/>
</dbReference>
<dbReference type="AlphaFoldDB" id="A0AA38PR60"/>
<evidence type="ECO:0000256" key="1">
    <source>
        <dbReference type="SAM" id="MobiDB-lite"/>
    </source>
</evidence>
<reference evidence="2" key="1">
    <citation type="submission" date="2022-08" db="EMBL/GenBank/DDBJ databases">
        <authorList>
            <consortium name="DOE Joint Genome Institute"/>
            <person name="Min B."/>
            <person name="Riley R."/>
            <person name="Sierra-Patev S."/>
            <person name="Naranjo-Ortiz M."/>
            <person name="Looney B."/>
            <person name="Konkel Z."/>
            <person name="Slot J.C."/>
            <person name="Sakamoto Y."/>
            <person name="Steenwyk J.L."/>
            <person name="Rokas A."/>
            <person name="Carro J."/>
            <person name="Camarero S."/>
            <person name="Ferreira P."/>
            <person name="Molpeceres G."/>
            <person name="Ruiz-Duenas F.J."/>
            <person name="Serrano A."/>
            <person name="Henrissat B."/>
            <person name="Drula E."/>
            <person name="Hughes K.W."/>
            <person name="Mata J.L."/>
            <person name="Ishikawa N.K."/>
            <person name="Vargas-Isla R."/>
            <person name="Ushijima S."/>
            <person name="Smith C.A."/>
            <person name="Ahrendt S."/>
            <person name="Andreopoulos W."/>
            <person name="He G."/>
            <person name="Labutti K."/>
            <person name="Lipzen A."/>
            <person name="Ng V."/>
            <person name="Sandor L."/>
            <person name="Barry K."/>
            <person name="Martinez A.T."/>
            <person name="Xiao Y."/>
            <person name="Gibbons J.G."/>
            <person name="Terashima K."/>
            <person name="Hibbett D.S."/>
            <person name="Grigoriev I.V."/>
        </authorList>
    </citation>
    <scope>NUCLEOTIDE SEQUENCE</scope>
    <source>
        <strain evidence="2">TFB7829</strain>
    </source>
</reference>
<protein>
    <submittedName>
        <fullName evidence="2">Uncharacterized protein</fullName>
    </submittedName>
</protein>
<accession>A0AA38PR60</accession>
<gene>
    <name evidence="2" type="ORF">F5890DRAFT_847106</name>
</gene>
<feature type="region of interest" description="Disordered" evidence="1">
    <location>
        <begin position="242"/>
        <end position="356"/>
    </location>
</feature>
<comment type="caution">
    <text evidence="2">The sequence shown here is derived from an EMBL/GenBank/DDBJ whole genome shotgun (WGS) entry which is preliminary data.</text>
</comment>
<feature type="compositionally biased region" description="Low complexity" evidence="1">
    <location>
        <begin position="42"/>
        <end position="52"/>
    </location>
</feature>
<sequence>MAQQHFWDRHYDNVLPPLSPRSSRFCGETYEPLTDLPYTILSSSPSPDSSPSKTLPHPNTLQPLTDISGFSEGSHTPLLPPLSQLSAGAMFLERSQTPAIADPHIISQGPASPLKPVTSVPSSPGKENEGIKNTTKTKKRQSWTGADLIALARAVLEKEPFVQPHGKKGKVWDDIKEILVAEKSITANTHATAVQHKAESLVSYWKNPKSTDGRIKSIAKIFEDRPAYKITIAALMDGIDNQWDRGRNESEAVKEKNQKKKDEDTEGGEAIRHASLRTMGLRKHQMDPVLDDKTDTDGDEHNDHDNNLTRSPTRKRKYDSIASLDDDDNNDGNGDNETIGTGHKRQRSSIRRATGNSELLEFLRADSADRKAHQKRLEEQGTEMTRILQGFFELDKARFEREQNN</sequence>
<organism evidence="2 3">
    <name type="scientific">Lentinula detonsa</name>
    <dbReference type="NCBI Taxonomy" id="2804962"/>
    <lineage>
        <taxon>Eukaryota</taxon>
        <taxon>Fungi</taxon>
        <taxon>Dikarya</taxon>
        <taxon>Basidiomycota</taxon>
        <taxon>Agaricomycotina</taxon>
        <taxon>Agaricomycetes</taxon>
        <taxon>Agaricomycetidae</taxon>
        <taxon>Agaricales</taxon>
        <taxon>Marasmiineae</taxon>
        <taxon>Omphalotaceae</taxon>
        <taxon>Lentinula</taxon>
    </lineage>
</organism>
<dbReference type="Proteomes" id="UP001163850">
    <property type="component" value="Unassembled WGS sequence"/>
</dbReference>
<feature type="compositionally biased region" description="Basic and acidic residues" evidence="1">
    <location>
        <begin position="242"/>
        <end position="263"/>
    </location>
</feature>
<feature type="compositionally biased region" description="Basic and acidic residues" evidence="1">
    <location>
        <begin position="284"/>
        <end position="307"/>
    </location>
</feature>
<evidence type="ECO:0000313" key="2">
    <source>
        <dbReference type="EMBL" id="KAJ3979793.1"/>
    </source>
</evidence>
<proteinExistence type="predicted"/>
<feature type="region of interest" description="Disordered" evidence="1">
    <location>
        <begin position="37"/>
        <end position="79"/>
    </location>
</feature>
<feature type="region of interest" description="Disordered" evidence="1">
    <location>
        <begin position="105"/>
        <end position="139"/>
    </location>
</feature>
<evidence type="ECO:0000313" key="3">
    <source>
        <dbReference type="Proteomes" id="UP001163850"/>
    </source>
</evidence>